<sequence length="108" mass="12147">MAHWFERIAQRAVDKAAAEGKLSGLAGEGRPLDPERLRETAEDVLHRMMADGGFLPQGVTLARDIEAKRAVLAQIEDEAERKALQRQIALMELKRNIAIDARRKFARD</sequence>
<evidence type="ECO:0000259" key="1">
    <source>
        <dbReference type="Pfam" id="PF09350"/>
    </source>
</evidence>
<dbReference type="Pfam" id="PF09350">
    <property type="entry name" value="DJC28_CD"/>
    <property type="match status" value="1"/>
</dbReference>
<evidence type="ECO:0000313" key="3">
    <source>
        <dbReference type="Proteomes" id="UP000029917"/>
    </source>
</evidence>
<evidence type="ECO:0000313" key="2">
    <source>
        <dbReference type="EMBL" id="KGJ02552.1"/>
    </source>
</evidence>
<dbReference type="EMBL" id="JRKS01000066">
    <property type="protein sequence ID" value="KGJ02552.1"/>
    <property type="molecule type" value="Genomic_DNA"/>
</dbReference>
<dbReference type="OrthoDB" id="8448455at2"/>
<comment type="caution">
    <text evidence="2">The sequence shown here is derived from an EMBL/GenBank/DDBJ whole genome shotgun (WGS) entry which is preliminary data.</text>
</comment>
<dbReference type="Proteomes" id="UP000029917">
    <property type="component" value="Unassembled WGS sequence"/>
</dbReference>
<name>A0A099EX99_9RHOB</name>
<dbReference type="RefSeq" id="WP_036721432.1">
    <property type="nucleotide sequence ID" value="NZ_JRKS01000066.1"/>
</dbReference>
<organism evidence="2 3">
    <name type="scientific">Paracoccus sphaerophysae</name>
    <dbReference type="NCBI Taxonomy" id="690417"/>
    <lineage>
        <taxon>Bacteria</taxon>
        <taxon>Pseudomonadati</taxon>
        <taxon>Pseudomonadota</taxon>
        <taxon>Alphaproteobacteria</taxon>
        <taxon>Rhodobacterales</taxon>
        <taxon>Paracoccaceae</taxon>
        <taxon>Paracoccus</taxon>
    </lineage>
</organism>
<feature type="domain" description="DnaJ homologue subfamily C member 28 conserved" evidence="1">
    <location>
        <begin position="8"/>
        <end position="72"/>
    </location>
</feature>
<accession>A0A099EX99</accession>
<dbReference type="STRING" id="690417.IC63_14580"/>
<gene>
    <name evidence="2" type="ORF">IC63_14580</name>
</gene>
<dbReference type="InterPro" id="IPR018961">
    <property type="entry name" value="DnaJ_homolog_subfam-C_membr-28"/>
</dbReference>
<reference evidence="2 3" key="1">
    <citation type="submission" date="2014-09" db="EMBL/GenBank/DDBJ databases">
        <authorList>
            <person name="McGinnis J.M."/>
            <person name="Wolfgang W.J."/>
        </authorList>
    </citation>
    <scope>NUCLEOTIDE SEQUENCE [LARGE SCALE GENOMIC DNA]</scope>
    <source>
        <strain evidence="2 3">HAMBI 3106</strain>
    </source>
</reference>
<keyword evidence="3" id="KW-1185">Reference proteome</keyword>
<protein>
    <recommendedName>
        <fullName evidence="1">DnaJ homologue subfamily C member 28 conserved domain-containing protein</fullName>
    </recommendedName>
</protein>
<dbReference type="AlphaFoldDB" id="A0A099EX99"/>
<reference evidence="2 3" key="2">
    <citation type="submission" date="2014-10" db="EMBL/GenBank/DDBJ databases">
        <title>Paracoccus sanguinis sp. nov., isolated from clinical specimens of New York State patients.</title>
        <authorList>
            <person name="Mingle L.A."/>
            <person name="Cole J.A."/>
            <person name="Lapierre P."/>
            <person name="Musser K.A."/>
        </authorList>
    </citation>
    <scope>NUCLEOTIDE SEQUENCE [LARGE SCALE GENOMIC DNA]</scope>
    <source>
        <strain evidence="2 3">HAMBI 3106</strain>
    </source>
</reference>
<proteinExistence type="predicted"/>